<dbReference type="GO" id="GO:0015986">
    <property type="term" value="P:proton motive force-driven ATP synthesis"/>
    <property type="evidence" value="ECO:0007669"/>
    <property type="project" value="InterPro"/>
</dbReference>
<keyword evidence="9" id="KW-0066">ATP synthesis</keyword>
<proteinExistence type="inferred from homology"/>
<sequence length="174" mass="19183">MSMRVLSKATPATRAYIRYASTESSAQKAGQQAVNNATTAFNNFVSTLRSQGVTKSLCNLYQKATGPIPASIKKPLNKAVGIFEPILYYSEVVYHLGRQVAARQNFTLPNKADFMAAETQLFKVLDFVKIKNIKSIKDIPVETWKNGAIKTFELSALFVIGEIVGRGNLIGYKD</sequence>
<evidence type="ECO:0000256" key="8">
    <source>
        <dbReference type="ARBA" id="ARBA00023136"/>
    </source>
</evidence>
<comment type="similarity">
    <text evidence="2">Belongs to the ATPase g subunit family.</text>
</comment>
<evidence type="ECO:0000256" key="2">
    <source>
        <dbReference type="ARBA" id="ARBA00005699"/>
    </source>
</evidence>
<dbReference type="GO" id="GO:0015078">
    <property type="term" value="F:proton transmembrane transporter activity"/>
    <property type="evidence" value="ECO:0007669"/>
    <property type="project" value="InterPro"/>
</dbReference>
<organism evidence="10 11">
    <name type="scientific">Coemansia aciculifera</name>
    <dbReference type="NCBI Taxonomy" id="417176"/>
    <lineage>
        <taxon>Eukaryota</taxon>
        <taxon>Fungi</taxon>
        <taxon>Fungi incertae sedis</taxon>
        <taxon>Zoopagomycota</taxon>
        <taxon>Kickxellomycotina</taxon>
        <taxon>Kickxellomycetes</taxon>
        <taxon>Kickxellales</taxon>
        <taxon>Kickxellaceae</taxon>
        <taxon>Coemansia</taxon>
    </lineage>
</organism>
<dbReference type="Proteomes" id="UP001140074">
    <property type="component" value="Unassembled WGS sequence"/>
</dbReference>
<dbReference type="GO" id="GO:0031966">
    <property type="term" value="C:mitochondrial membrane"/>
    <property type="evidence" value="ECO:0007669"/>
    <property type="project" value="UniProtKB-SubCell"/>
</dbReference>
<evidence type="ECO:0000256" key="5">
    <source>
        <dbReference type="ARBA" id="ARBA00022781"/>
    </source>
</evidence>
<dbReference type="GO" id="GO:0045259">
    <property type="term" value="C:proton-transporting ATP synthase complex"/>
    <property type="evidence" value="ECO:0007669"/>
    <property type="project" value="UniProtKB-KW"/>
</dbReference>
<name>A0A9W8IN71_9FUNG</name>
<keyword evidence="4" id="KW-0138">CF(0)</keyword>
<keyword evidence="11" id="KW-1185">Reference proteome</keyword>
<dbReference type="Pfam" id="PF04718">
    <property type="entry name" value="ATP-synt_G"/>
    <property type="match status" value="1"/>
</dbReference>
<comment type="caution">
    <text evidence="10">The sequence shown here is derived from an EMBL/GenBank/DDBJ whole genome shotgun (WGS) entry which is preliminary data.</text>
</comment>
<evidence type="ECO:0000313" key="10">
    <source>
        <dbReference type="EMBL" id="KAJ2864447.1"/>
    </source>
</evidence>
<protein>
    <submittedName>
        <fullName evidence="10">Uncharacterized protein</fullName>
    </submittedName>
</protein>
<comment type="subcellular location">
    <subcellularLocation>
        <location evidence="1">Mitochondrion membrane</location>
    </subcellularLocation>
</comment>
<dbReference type="InterPro" id="IPR006808">
    <property type="entry name" value="ATP_synth_F0_gsu_mt"/>
</dbReference>
<evidence type="ECO:0000256" key="7">
    <source>
        <dbReference type="ARBA" id="ARBA00023128"/>
    </source>
</evidence>
<keyword evidence="3" id="KW-0813">Transport</keyword>
<reference evidence="10" key="1">
    <citation type="submission" date="2022-07" db="EMBL/GenBank/DDBJ databases">
        <title>Phylogenomic reconstructions and comparative analyses of Kickxellomycotina fungi.</title>
        <authorList>
            <person name="Reynolds N.K."/>
            <person name="Stajich J.E."/>
            <person name="Barry K."/>
            <person name="Grigoriev I.V."/>
            <person name="Crous P."/>
            <person name="Smith M.E."/>
        </authorList>
    </citation>
    <scope>NUCLEOTIDE SEQUENCE</scope>
    <source>
        <strain evidence="10">RSA 476</strain>
    </source>
</reference>
<keyword evidence="6" id="KW-0406">Ion transport</keyword>
<evidence type="ECO:0000313" key="11">
    <source>
        <dbReference type="Proteomes" id="UP001140074"/>
    </source>
</evidence>
<evidence type="ECO:0000256" key="3">
    <source>
        <dbReference type="ARBA" id="ARBA00022448"/>
    </source>
</evidence>
<evidence type="ECO:0000256" key="9">
    <source>
        <dbReference type="ARBA" id="ARBA00023310"/>
    </source>
</evidence>
<gene>
    <name evidence="10" type="ORF">GGH94_002899</name>
</gene>
<keyword evidence="7" id="KW-0496">Mitochondrion</keyword>
<keyword evidence="5" id="KW-0375">Hydrogen ion transport</keyword>
<dbReference type="AlphaFoldDB" id="A0A9W8IN71"/>
<keyword evidence="8" id="KW-0472">Membrane</keyword>
<evidence type="ECO:0000256" key="4">
    <source>
        <dbReference type="ARBA" id="ARBA00022547"/>
    </source>
</evidence>
<accession>A0A9W8IN71</accession>
<evidence type="ECO:0000256" key="6">
    <source>
        <dbReference type="ARBA" id="ARBA00023065"/>
    </source>
</evidence>
<dbReference type="EMBL" id="JANBUY010000087">
    <property type="protein sequence ID" value="KAJ2864447.1"/>
    <property type="molecule type" value="Genomic_DNA"/>
</dbReference>
<evidence type="ECO:0000256" key="1">
    <source>
        <dbReference type="ARBA" id="ARBA00004325"/>
    </source>
</evidence>